<dbReference type="EMBL" id="CAXJRC010000006">
    <property type="protein sequence ID" value="CAL2105382.1"/>
    <property type="molecule type" value="Genomic_DNA"/>
</dbReference>
<sequence>MIKNILYLFLVVFNTQLFSQNISFSFVNARNTNDGTNDFYEADIYIASDSDFIVGSGQIYFNYNIEAFGENVHTNSNFEMLQPDGSVLATSFFGGTVLAYTSFIVNDNTTSRVSTSFQQLASSGTIGMSVISSTPKHLYSIKIKYTDVSKDPNVSFETGGVFLDQFYTACGPATVVALGTADCTKYSGTQITGDNYDSSGAALPTNVNWTGSSSAFWGVTSNWTDTAIPNVTNNVTIPDVTNDPIVNSGNYSVNDLTIATGADLTIDTNGTLNVNGNLNSSGTIALASNTSNSSVFIVEGTTSGQVTFQKNGLIANQWNVITASVSGQSIKEFAENVANDIRVNNSVSPKRYAIAYYDDSNTNGAKWVYYTADDLSTNALTFEVGKGYAISRATDGGVSFTGSIETNNVTETVAENQWNALGNPYTAYLPINENSGANFIQDNYSKFDASFVAVYSWDASQNKYTPKTLVDSESKLAPGEGFFIKTGSGETNVVFNENQRGVAVSGGGSMRLESTNASYPSIELKASIKGTMVTTKILYTETATKGLDAGYDIGNFEAANFDVFTQLVSNETKHNYTIQSLPNSDYDNMVIPVGLLAEDGTEVEFSVATNKLPTEITIYLEDKVKNTFTNLSNTNYNVTIEEEAHKRGRFYLHTISNTLSIEDSSLNSENIDIFKSANKEITITGIQSKAHIKVYSIIGREVLDTQIESNSSSKITLQGFSSGIYIVKLQSEDAEISKKIIIE</sequence>
<keyword evidence="4" id="KW-1185">Reference proteome</keyword>
<evidence type="ECO:0000256" key="1">
    <source>
        <dbReference type="ARBA" id="ARBA00022729"/>
    </source>
</evidence>
<dbReference type="RefSeq" id="WP_348737239.1">
    <property type="nucleotide sequence ID" value="NZ_CAXJRC010000006.1"/>
</dbReference>
<dbReference type="NCBIfam" id="TIGR04183">
    <property type="entry name" value="Por_Secre_tail"/>
    <property type="match status" value="1"/>
</dbReference>
<accession>A0ABM9PID6</accession>
<evidence type="ECO:0000313" key="3">
    <source>
        <dbReference type="EMBL" id="CAL2105382.1"/>
    </source>
</evidence>
<proteinExistence type="predicted"/>
<keyword evidence="1" id="KW-0732">Signal</keyword>
<evidence type="ECO:0000259" key="2">
    <source>
        <dbReference type="Pfam" id="PF18962"/>
    </source>
</evidence>
<name>A0ABM9PID6_9FLAO</name>
<dbReference type="Proteomes" id="UP001497602">
    <property type="component" value="Unassembled WGS sequence"/>
</dbReference>
<protein>
    <submittedName>
        <fullName evidence="3">Por_Secre_tail domain-containing protein</fullName>
    </submittedName>
</protein>
<dbReference type="Pfam" id="PF18962">
    <property type="entry name" value="Por_Secre_tail"/>
    <property type="match status" value="1"/>
</dbReference>
<feature type="domain" description="Secretion system C-terminal sorting" evidence="2">
    <location>
        <begin position="677"/>
        <end position="742"/>
    </location>
</feature>
<organism evidence="3 4">
    <name type="scientific">Tenacibaculum vairaonense</name>
    <dbReference type="NCBI Taxonomy" id="3137860"/>
    <lineage>
        <taxon>Bacteria</taxon>
        <taxon>Pseudomonadati</taxon>
        <taxon>Bacteroidota</taxon>
        <taxon>Flavobacteriia</taxon>
        <taxon>Flavobacteriales</taxon>
        <taxon>Flavobacteriaceae</taxon>
        <taxon>Tenacibaculum</taxon>
    </lineage>
</organism>
<dbReference type="InterPro" id="IPR026444">
    <property type="entry name" value="Secre_tail"/>
</dbReference>
<reference evidence="3 4" key="1">
    <citation type="submission" date="2024-05" db="EMBL/GenBank/DDBJ databases">
        <authorList>
            <person name="Duchaud E."/>
        </authorList>
    </citation>
    <scope>NUCLEOTIDE SEQUENCE [LARGE SCALE GENOMIC DNA]</scope>
    <source>
        <strain evidence="3">Ena-SAMPLE-TAB-13-05-2024-13:56:06:370-140305</strain>
    </source>
</reference>
<evidence type="ECO:0000313" key="4">
    <source>
        <dbReference type="Proteomes" id="UP001497602"/>
    </source>
</evidence>
<gene>
    <name evidence="3" type="ORF">T190115A13A_150013</name>
</gene>
<comment type="caution">
    <text evidence="3">The sequence shown here is derived from an EMBL/GenBank/DDBJ whole genome shotgun (WGS) entry which is preliminary data.</text>
</comment>